<sequence>MNEMNDEMLDRIVFSTAEIRDMTSGKRNDKCFLMHSLEESKIHMKKCFKNLIASKIFVFFVFTLIHLFIQNTSNSDERNIYTKLQMSFKCSRKLEEQGKASHTKKGAANTVKKKKVSATSLKKEKRILNTEGTRGSGHAKGVSANMKVASSGAAKNGARVKAGISDTGKNSSDTVRTSRDAVTTRGDAAKTSGDTPTAISDTASPTSDATTSSNDATESSSDATTINGEATGISSAATTSVDSTAGNGDFAMSSGEATTSGGKAEVMHSCLKTGTTTKREKRKVWFADPISCEKLFYEDQCIGYTGENEKKEKVEEEEEEEEEKKKKKKRSETRKATL</sequence>
<evidence type="ECO:0000313" key="4">
    <source>
        <dbReference type="Proteomes" id="UP000030640"/>
    </source>
</evidence>
<reference evidence="3 4" key="1">
    <citation type="submission" date="2013-02" db="EMBL/GenBank/DDBJ databases">
        <title>The Genome Sequence of Plasmodium inui San Antonio 1.</title>
        <authorList>
            <consortium name="The Broad Institute Genome Sequencing Platform"/>
            <consortium name="The Broad Institute Genome Sequencing Center for Infectious Disease"/>
            <person name="Neafsey D."/>
            <person name="Cheeseman I."/>
            <person name="Volkman S."/>
            <person name="Adams J."/>
            <person name="Walker B."/>
            <person name="Young S.K."/>
            <person name="Zeng Q."/>
            <person name="Gargeya S."/>
            <person name="Fitzgerald M."/>
            <person name="Haas B."/>
            <person name="Abouelleil A."/>
            <person name="Alvarado L."/>
            <person name="Arachchi H.M."/>
            <person name="Berlin A.M."/>
            <person name="Chapman S.B."/>
            <person name="Dewar J."/>
            <person name="Goldberg J."/>
            <person name="Griggs A."/>
            <person name="Gujja S."/>
            <person name="Hansen M."/>
            <person name="Howarth C."/>
            <person name="Imamovic A."/>
            <person name="Larimer J."/>
            <person name="McCowan C."/>
            <person name="Murphy C."/>
            <person name="Neiman D."/>
            <person name="Pearson M."/>
            <person name="Priest M."/>
            <person name="Roberts A."/>
            <person name="Saif S."/>
            <person name="Shea T."/>
            <person name="Sisk P."/>
            <person name="Sykes S."/>
            <person name="Wortman J."/>
            <person name="Nusbaum C."/>
            <person name="Birren B."/>
        </authorList>
    </citation>
    <scope>NUCLEOTIDE SEQUENCE [LARGE SCALE GENOMIC DNA]</scope>
    <source>
        <strain evidence="3 4">San Antonio 1</strain>
    </source>
</reference>
<feature type="region of interest" description="Disordered" evidence="1">
    <location>
        <begin position="307"/>
        <end position="338"/>
    </location>
</feature>
<feature type="compositionally biased region" description="Basic residues" evidence="1">
    <location>
        <begin position="101"/>
        <end position="116"/>
    </location>
</feature>
<keyword evidence="2" id="KW-0812">Transmembrane</keyword>
<organism evidence="3 4">
    <name type="scientific">Plasmodium inui San Antonio 1</name>
    <dbReference type="NCBI Taxonomy" id="1237626"/>
    <lineage>
        <taxon>Eukaryota</taxon>
        <taxon>Sar</taxon>
        <taxon>Alveolata</taxon>
        <taxon>Apicomplexa</taxon>
        <taxon>Aconoidasida</taxon>
        <taxon>Haemosporida</taxon>
        <taxon>Plasmodiidae</taxon>
        <taxon>Plasmodium</taxon>
        <taxon>Plasmodium (Plasmodium)</taxon>
    </lineage>
</organism>
<evidence type="ECO:0000313" key="3">
    <source>
        <dbReference type="EMBL" id="EUD66889.1"/>
    </source>
</evidence>
<dbReference type="VEuPathDB" id="PlasmoDB:C922_02875"/>
<keyword evidence="2" id="KW-1133">Transmembrane helix</keyword>
<dbReference type="GeneID" id="20038149"/>
<proteinExistence type="predicted"/>
<feature type="compositionally biased region" description="Low complexity" evidence="1">
    <location>
        <begin position="197"/>
        <end position="225"/>
    </location>
</feature>
<keyword evidence="4" id="KW-1185">Reference proteome</keyword>
<feature type="region of interest" description="Disordered" evidence="1">
    <location>
        <begin position="95"/>
        <end position="228"/>
    </location>
</feature>
<evidence type="ECO:0000256" key="2">
    <source>
        <dbReference type="SAM" id="Phobius"/>
    </source>
</evidence>
<accession>W7ACP9</accession>
<evidence type="ECO:0000256" key="1">
    <source>
        <dbReference type="SAM" id="MobiDB-lite"/>
    </source>
</evidence>
<keyword evidence="2" id="KW-0472">Membrane</keyword>
<dbReference type="EMBL" id="KI965469">
    <property type="protein sequence ID" value="EUD66889.1"/>
    <property type="molecule type" value="Genomic_DNA"/>
</dbReference>
<dbReference type="Proteomes" id="UP000030640">
    <property type="component" value="Unassembled WGS sequence"/>
</dbReference>
<gene>
    <name evidence="3" type="ORF">C922_02875</name>
</gene>
<dbReference type="RefSeq" id="XP_008816695.1">
    <property type="nucleotide sequence ID" value="XM_008818473.1"/>
</dbReference>
<protein>
    <submittedName>
        <fullName evidence="3">Uncharacterized protein</fullName>
    </submittedName>
</protein>
<feature type="transmembrane region" description="Helical" evidence="2">
    <location>
        <begin position="51"/>
        <end position="69"/>
    </location>
</feature>
<name>W7ACP9_9APIC</name>
<dbReference type="OrthoDB" id="387675at2759"/>
<dbReference type="AlphaFoldDB" id="W7ACP9"/>